<evidence type="ECO:0000256" key="1">
    <source>
        <dbReference type="ARBA" id="ARBA00001974"/>
    </source>
</evidence>
<dbReference type="PANTHER" id="PTHR42913">
    <property type="entry name" value="APOPTOSIS-INDUCING FACTOR 1"/>
    <property type="match status" value="1"/>
</dbReference>
<sequence>MLALLQLASAARAPLRSALAALSPSAALPLPRSRARLAASPPPAASSLDAAEIVVVGGGFGGLYTSLRLAALEWRDAPPPRVTLVDRSEHFTFLPMLYELVTGAAAAWEVSPRFSDLLASSSISFVHAEVTALDRHARLLSIQPRDGAARQLPFDACVLALGSEPAPPPVSGGALALPFYTREHALALRQTLQSRWPKPGAPPLRVVVVGGGYIGVELSANLARWGRSDRAEGSAALAVSLVHRSDSLLDASKPYSRKAAVSRLSRLGVHSVLDTSVEAMSEDAVALRPAAGGAEGYSLGADVVLWAAGSRPNRLLASLGLPLDSRGRVCTDRFLRVSSLDGTLRLHLVHLPSNHTLHPPTLLLVHLPSNHTLHPPTLLLVHLPSNHTLLLVHLPSNHTLLLIHLPSNHTLLLVHLPSPSNHTLLLIHLPSNHTLLLVHLPSNHTLHPPTLLLVHLPSNHTLPLVHLPSNHTLLLIHLPSNHTLLLVHLPSPSNHTLLLIHLPSNHTLLLVHLPSNHILLLVYLPSNHTLLLVHLPSIRHLLSQRPHRLQTTHRSSFTQADYVAWNLRASMLGDKLLPFRFQDLGEMISLGEDAASVSALGLVELDGPLAAVSRRAVYAARMPTASQAASVGASWAVDSAVQMLRNALKKAGAQKQSKP</sequence>
<dbReference type="Proteomes" id="UP001515480">
    <property type="component" value="Unassembled WGS sequence"/>
</dbReference>
<evidence type="ECO:0000259" key="5">
    <source>
        <dbReference type="Pfam" id="PF07992"/>
    </source>
</evidence>
<dbReference type="PRINTS" id="PR00368">
    <property type="entry name" value="FADPNR"/>
</dbReference>
<dbReference type="EMBL" id="JBGBPQ010000028">
    <property type="protein sequence ID" value="KAL1496836.1"/>
    <property type="molecule type" value="Genomic_DNA"/>
</dbReference>
<gene>
    <name evidence="6" type="ORF">AB1Y20_014422</name>
</gene>
<evidence type="ECO:0000256" key="3">
    <source>
        <dbReference type="ARBA" id="ARBA00022827"/>
    </source>
</evidence>
<protein>
    <recommendedName>
        <fullName evidence="5">FAD/NAD(P)-binding domain-containing protein</fullName>
    </recommendedName>
</protein>
<evidence type="ECO:0000256" key="2">
    <source>
        <dbReference type="ARBA" id="ARBA00022630"/>
    </source>
</evidence>
<dbReference type="GO" id="GO:0003955">
    <property type="term" value="F:NAD(P)H dehydrogenase (quinone) activity"/>
    <property type="evidence" value="ECO:0007669"/>
    <property type="project" value="TreeGrafter"/>
</dbReference>
<comment type="caution">
    <text evidence="6">The sequence shown here is derived from an EMBL/GenBank/DDBJ whole genome shotgun (WGS) entry which is preliminary data.</text>
</comment>
<dbReference type="PANTHER" id="PTHR42913:SF4">
    <property type="entry name" value="ALTERNATIVE NAD(P)H-UBIQUINONE OXIDOREDUCTASE C1, CHLOROPLASTIC_MITOCHONDRIAL"/>
    <property type="match status" value="1"/>
</dbReference>
<reference evidence="6 7" key="1">
    <citation type="journal article" date="2024" name="Science">
        <title>Giant polyketide synthase enzymes in the biosynthesis of giant marine polyether toxins.</title>
        <authorList>
            <person name="Fallon T.R."/>
            <person name="Shende V.V."/>
            <person name="Wierzbicki I.H."/>
            <person name="Pendleton A.L."/>
            <person name="Watervoot N.F."/>
            <person name="Auber R.P."/>
            <person name="Gonzalez D.J."/>
            <person name="Wisecaver J.H."/>
            <person name="Moore B.S."/>
        </authorList>
    </citation>
    <scope>NUCLEOTIDE SEQUENCE [LARGE SCALE GENOMIC DNA]</scope>
    <source>
        <strain evidence="6 7">12B1</strain>
    </source>
</reference>
<evidence type="ECO:0000256" key="4">
    <source>
        <dbReference type="ARBA" id="ARBA00023002"/>
    </source>
</evidence>
<comment type="cofactor">
    <cofactor evidence="1">
        <name>FAD</name>
        <dbReference type="ChEBI" id="CHEBI:57692"/>
    </cofactor>
</comment>
<evidence type="ECO:0000313" key="6">
    <source>
        <dbReference type="EMBL" id="KAL1496836.1"/>
    </source>
</evidence>
<dbReference type="Pfam" id="PF07992">
    <property type="entry name" value="Pyr_redox_2"/>
    <property type="match status" value="1"/>
</dbReference>
<keyword evidence="7" id="KW-1185">Reference proteome</keyword>
<dbReference type="PRINTS" id="PR00411">
    <property type="entry name" value="PNDRDTASEI"/>
</dbReference>
<organism evidence="6 7">
    <name type="scientific">Prymnesium parvum</name>
    <name type="common">Toxic golden alga</name>
    <dbReference type="NCBI Taxonomy" id="97485"/>
    <lineage>
        <taxon>Eukaryota</taxon>
        <taxon>Haptista</taxon>
        <taxon>Haptophyta</taxon>
        <taxon>Prymnesiophyceae</taxon>
        <taxon>Prymnesiales</taxon>
        <taxon>Prymnesiaceae</taxon>
        <taxon>Prymnesium</taxon>
    </lineage>
</organism>
<accession>A0AB34IG89</accession>
<dbReference type="InterPro" id="IPR023753">
    <property type="entry name" value="FAD/NAD-binding_dom"/>
</dbReference>
<dbReference type="InterPro" id="IPR036188">
    <property type="entry name" value="FAD/NAD-bd_sf"/>
</dbReference>
<keyword evidence="2" id="KW-0285">Flavoprotein</keyword>
<dbReference type="InterPro" id="IPR051169">
    <property type="entry name" value="NADH-Q_oxidoreductase"/>
</dbReference>
<dbReference type="GO" id="GO:0019646">
    <property type="term" value="P:aerobic electron transport chain"/>
    <property type="evidence" value="ECO:0007669"/>
    <property type="project" value="TreeGrafter"/>
</dbReference>
<proteinExistence type="predicted"/>
<feature type="domain" description="FAD/NAD(P)-binding" evidence="5">
    <location>
        <begin position="52"/>
        <end position="338"/>
    </location>
</feature>
<dbReference type="SUPFAM" id="SSF51905">
    <property type="entry name" value="FAD/NAD(P)-binding domain"/>
    <property type="match status" value="1"/>
</dbReference>
<name>A0AB34IG89_PRYPA</name>
<evidence type="ECO:0000313" key="7">
    <source>
        <dbReference type="Proteomes" id="UP001515480"/>
    </source>
</evidence>
<keyword evidence="4" id="KW-0560">Oxidoreductase</keyword>
<dbReference type="Gene3D" id="3.50.50.100">
    <property type="match status" value="2"/>
</dbReference>
<dbReference type="AlphaFoldDB" id="A0AB34IG89"/>
<keyword evidence="3" id="KW-0274">FAD</keyword>